<dbReference type="HOGENOM" id="CLU_086407_0_0_10"/>
<organism evidence="1 2">
    <name type="scientific">Bacteroides pyogenes F0041</name>
    <dbReference type="NCBI Taxonomy" id="1321819"/>
    <lineage>
        <taxon>Bacteria</taxon>
        <taxon>Pseudomonadati</taxon>
        <taxon>Bacteroidota</taxon>
        <taxon>Bacteroidia</taxon>
        <taxon>Bacteroidales</taxon>
        <taxon>Bacteroidaceae</taxon>
        <taxon>Bacteroides</taxon>
    </lineage>
</organism>
<dbReference type="InterPro" id="IPR043519">
    <property type="entry name" value="NT_sf"/>
</dbReference>
<evidence type="ECO:0000313" key="1">
    <source>
        <dbReference type="EMBL" id="ERI86415.1"/>
    </source>
</evidence>
<proteinExistence type="predicted"/>
<dbReference type="SUPFAM" id="SSF81301">
    <property type="entry name" value="Nucleotidyltransferase"/>
    <property type="match status" value="1"/>
</dbReference>
<dbReference type="OrthoDB" id="9799092at2"/>
<dbReference type="InterPro" id="IPR007344">
    <property type="entry name" value="GrpB/CoaE"/>
</dbReference>
<reference evidence="1 2" key="1">
    <citation type="submission" date="2013-08" db="EMBL/GenBank/DDBJ databases">
        <authorList>
            <person name="Weinstock G."/>
            <person name="Sodergren E."/>
            <person name="Wylie T."/>
            <person name="Fulton L."/>
            <person name="Fulton R."/>
            <person name="Fronick C."/>
            <person name="O'Laughlin M."/>
            <person name="Godfrey J."/>
            <person name="Miner T."/>
            <person name="Herter B."/>
            <person name="Appelbaum E."/>
            <person name="Cordes M."/>
            <person name="Lek S."/>
            <person name="Wollam A."/>
            <person name="Pepin K.H."/>
            <person name="Palsikar V.B."/>
            <person name="Mitreva M."/>
            <person name="Wilson R.K."/>
        </authorList>
    </citation>
    <scope>NUCLEOTIDE SEQUENCE [LARGE SCALE GENOMIC DNA]</scope>
    <source>
        <strain evidence="1 2">F0041</strain>
    </source>
</reference>
<dbReference type="Gene3D" id="3.30.460.10">
    <property type="entry name" value="Beta Polymerase, domain 2"/>
    <property type="match status" value="1"/>
</dbReference>
<dbReference type="PATRIC" id="fig|1321819.3.peg.856"/>
<name>U2CPE7_9BACE</name>
<accession>U2CPE7</accession>
<dbReference type="AlphaFoldDB" id="U2CPE7"/>
<dbReference type="RefSeq" id="WP_021644290.1">
    <property type="nucleotide sequence ID" value="NZ_KE993070.1"/>
</dbReference>
<sequence length="193" mass="23062">MKQINENEQLYSKTLEELWELFPIILTAHQAYWADWFDEERQNLEHRLPADEIVRISHIGSTAVEGIWAKPIIDILLEVEVNCKISEIKKNILDAGYLLMSETEKRISFNKGYTLHGFAERVFHLHLRFEGDNEELYFRDYLKTHFDVAREYERLKLSLCKSYRHDRDGYTDKKTCFVVKYTEIGKSIYKGRY</sequence>
<comment type="caution">
    <text evidence="1">The sequence shown here is derived from an EMBL/GenBank/DDBJ whole genome shotgun (WGS) entry which is preliminary data.</text>
</comment>
<dbReference type="Proteomes" id="UP000016496">
    <property type="component" value="Unassembled WGS sequence"/>
</dbReference>
<dbReference type="Pfam" id="PF04229">
    <property type="entry name" value="GrpB"/>
    <property type="match status" value="1"/>
</dbReference>
<dbReference type="PANTHER" id="PTHR34822">
    <property type="entry name" value="GRPB DOMAIN PROTEIN (AFU_ORTHOLOGUE AFUA_1G01530)"/>
    <property type="match status" value="1"/>
</dbReference>
<evidence type="ECO:0000313" key="2">
    <source>
        <dbReference type="Proteomes" id="UP000016496"/>
    </source>
</evidence>
<protein>
    <recommendedName>
        <fullName evidence="3">GrpB protein</fullName>
    </recommendedName>
</protein>
<evidence type="ECO:0008006" key="3">
    <source>
        <dbReference type="Google" id="ProtNLM"/>
    </source>
</evidence>
<dbReference type="EMBL" id="AWSV01000054">
    <property type="protein sequence ID" value="ERI86415.1"/>
    <property type="molecule type" value="Genomic_DNA"/>
</dbReference>
<dbReference type="PANTHER" id="PTHR34822:SF1">
    <property type="entry name" value="GRPB FAMILY PROTEIN"/>
    <property type="match status" value="1"/>
</dbReference>
<gene>
    <name evidence="1" type="ORF">HMPREF1981_00926</name>
</gene>